<dbReference type="Proteomes" id="UP000193144">
    <property type="component" value="Unassembled WGS sequence"/>
</dbReference>
<keyword evidence="3 6" id="KW-0489">Methyltransferase</keyword>
<dbReference type="PANTHER" id="PTHR44068">
    <property type="entry name" value="ZGC:194242"/>
    <property type="match status" value="1"/>
</dbReference>
<dbReference type="PANTHER" id="PTHR44068:SF1">
    <property type="entry name" value="HYPOTHETICAL LOC100005854"/>
    <property type="match status" value="1"/>
</dbReference>
<dbReference type="Gene3D" id="3.40.50.150">
    <property type="entry name" value="Vaccinia Virus protein VP39"/>
    <property type="match status" value="1"/>
</dbReference>
<evidence type="ECO:0000313" key="6">
    <source>
        <dbReference type="EMBL" id="ORY04286.1"/>
    </source>
</evidence>
<dbReference type="InterPro" id="IPR013705">
    <property type="entry name" value="Sterol_MeTrfase_C"/>
</dbReference>
<gene>
    <name evidence="6" type="ORF">BCR34DRAFT_627105</name>
</gene>
<protein>
    <submittedName>
        <fullName evidence="6">S-adenosyl-L-methionine-dependent methyltransferase</fullName>
    </submittedName>
</protein>
<organism evidence="6 7">
    <name type="scientific">Clohesyomyces aquaticus</name>
    <dbReference type="NCBI Taxonomy" id="1231657"/>
    <lineage>
        <taxon>Eukaryota</taxon>
        <taxon>Fungi</taxon>
        <taxon>Dikarya</taxon>
        <taxon>Ascomycota</taxon>
        <taxon>Pezizomycotina</taxon>
        <taxon>Dothideomycetes</taxon>
        <taxon>Pleosporomycetidae</taxon>
        <taxon>Pleosporales</taxon>
        <taxon>Lindgomycetaceae</taxon>
        <taxon>Clohesyomyces</taxon>
    </lineage>
</organism>
<name>A0A1Y1Z276_9PLEO</name>
<dbReference type="GO" id="GO:0005783">
    <property type="term" value="C:endoplasmic reticulum"/>
    <property type="evidence" value="ECO:0007669"/>
    <property type="project" value="TreeGrafter"/>
</dbReference>
<dbReference type="GO" id="GO:0032259">
    <property type="term" value="P:methylation"/>
    <property type="evidence" value="ECO:0007669"/>
    <property type="project" value="UniProtKB-KW"/>
</dbReference>
<evidence type="ECO:0000256" key="3">
    <source>
        <dbReference type="PROSITE-ProRule" id="PRU01022"/>
    </source>
</evidence>
<comment type="caution">
    <text evidence="6">The sequence shown here is derived from an EMBL/GenBank/DDBJ whole genome shotgun (WGS) entry which is preliminary data.</text>
</comment>
<proteinExistence type="inferred from homology"/>
<dbReference type="GO" id="GO:0006696">
    <property type="term" value="P:ergosterol biosynthetic process"/>
    <property type="evidence" value="ECO:0007669"/>
    <property type="project" value="TreeGrafter"/>
</dbReference>
<dbReference type="AlphaFoldDB" id="A0A1Y1Z276"/>
<dbReference type="InterPro" id="IPR029063">
    <property type="entry name" value="SAM-dependent_MTases_sf"/>
</dbReference>
<sequence>MTPARHHLTTSRTGKTKINNGNDNESLEQGRGARRKGYSNSSTKFGLEGWGQSLHFCRYPQGSEPMAQAIARHEHYMAFMLGLKPGMTVLDVGCGVGGPGKEIAAFFASGEGVGEEVVEFVQGVFMNIPFPDNTFDAVYAMEATVSRVLKQRGRFGVYEWVMTDSFDASVPRHIAIRTGIEKGNGIASLRTAVEARSAMEKSFSIQLAENLAERKDTLPWWYFCSGDTKFAFTWREWGQVFRMTALGRVLLDIFIRLLEILGVTRKGSARIVRKLVKGADSIVEGEQKVLFTPMYFMIGEKKSGVEAL</sequence>
<feature type="domain" description="SAM-dependent methyltransferase Erg6/SMT-type" evidence="5">
    <location>
        <begin position="38"/>
        <end position="302"/>
    </location>
</feature>
<evidence type="ECO:0000256" key="1">
    <source>
        <dbReference type="ARBA" id="ARBA00022679"/>
    </source>
</evidence>
<dbReference type="GO" id="GO:0003838">
    <property type="term" value="F:sterol 24-C-methyltransferase activity"/>
    <property type="evidence" value="ECO:0007669"/>
    <property type="project" value="TreeGrafter"/>
</dbReference>
<dbReference type="EMBL" id="MCFA01000137">
    <property type="protein sequence ID" value="ORY04286.1"/>
    <property type="molecule type" value="Genomic_DNA"/>
</dbReference>
<dbReference type="InterPro" id="IPR050447">
    <property type="entry name" value="Erg6_SMT_methyltransf"/>
</dbReference>
<accession>A0A1Y1Z276</accession>
<dbReference type="Pfam" id="PF08498">
    <property type="entry name" value="Sterol_MT_C"/>
    <property type="match status" value="1"/>
</dbReference>
<evidence type="ECO:0000256" key="4">
    <source>
        <dbReference type="SAM" id="MobiDB-lite"/>
    </source>
</evidence>
<dbReference type="InterPro" id="IPR030384">
    <property type="entry name" value="MeTrfase_SMT"/>
</dbReference>
<comment type="similarity">
    <text evidence="2 3">Belongs to the class I-like SAM-binding methyltransferase superfamily. Erg6/SMT family.</text>
</comment>
<keyword evidence="7" id="KW-1185">Reference proteome</keyword>
<feature type="region of interest" description="Disordered" evidence="4">
    <location>
        <begin position="1"/>
        <end position="39"/>
    </location>
</feature>
<dbReference type="SUPFAM" id="SSF53335">
    <property type="entry name" value="S-adenosyl-L-methionine-dependent methyltransferases"/>
    <property type="match status" value="1"/>
</dbReference>
<reference evidence="6 7" key="1">
    <citation type="submission" date="2016-07" db="EMBL/GenBank/DDBJ databases">
        <title>Pervasive Adenine N6-methylation of Active Genes in Fungi.</title>
        <authorList>
            <consortium name="DOE Joint Genome Institute"/>
            <person name="Mondo S.J."/>
            <person name="Dannebaum R.O."/>
            <person name="Kuo R.C."/>
            <person name="Labutti K."/>
            <person name="Haridas S."/>
            <person name="Kuo A."/>
            <person name="Salamov A."/>
            <person name="Ahrendt S.R."/>
            <person name="Lipzen A."/>
            <person name="Sullivan W."/>
            <person name="Andreopoulos W.B."/>
            <person name="Clum A."/>
            <person name="Lindquist E."/>
            <person name="Daum C."/>
            <person name="Ramamoorthy G.K."/>
            <person name="Gryganskyi A."/>
            <person name="Culley D."/>
            <person name="Magnuson J.K."/>
            <person name="James T.Y."/>
            <person name="O'Malley M.A."/>
            <person name="Stajich J.E."/>
            <person name="Spatafora J.W."/>
            <person name="Visel A."/>
            <person name="Grigoriev I.V."/>
        </authorList>
    </citation>
    <scope>NUCLEOTIDE SEQUENCE [LARGE SCALE GENOMIC DNA]</scope>
    <source>
        <strain evidence="6 7">CBS 115471</strain>
    </source>
</reference>
<keyword evidence="3" id="KW-0949">S-adenosyl-L-methionine</keyword>
<dbReference type="OrthoDB" id="540004at2759"/>
<evidence type="ECO:0000313" key="7">
    <source>
        <dbReference type="Proteomes" id="UP000193144"/>
    </source>
</evidence>
<evidence type="ECO:0000256" key="2">
    <source>
        <dbReference type="ARBA" id="ARBA00038188"/>
    </source>
</evidence>
<dbReference type="STRING" id="1231657.A0A1Y1Z276"/>
<keyword evidence="1 3" id="KW-0808">Transferase</keyword>
<dbReference type="PROSITE" id="PS51685">
    <property type="entry name" value="SAM_MT_ERG6_SMT"/>
    <property type="match status" value="1"/>
</dbReference>
<evidence type="ECO:0000259" key="5">
    <source>
        <dbReference type="PROSITE" id="PS51685"/>
    </source>
</evidence>
<feature type="compositionally biased region" description="Polar residues" evidence="4">
    <location>
        <begin position="10"/>
        <end position="24"/>
    </location>
</feature>